<dbReference type="GO" id="GO:0007062">
    <property type="term" value="P:sister chromatid cohesion"/>
    <property type="evidence" value="ECO:0007669"/>
    <property type="project" value="InterPro"/>
</dbReference>
<keyword evidence="12" id="KW-1185">Reference proteome</keyword>
<comment type="caution">
    <text evidence="11">The sequence shown here is derived from an EMBL/GenBank/DDBJ whole genome shotgun (WGS) entry which is preliminary data.</text>
</comment>
<feature type="domain" description="RecF/RecN/SMC N-terminal" evidence="9">
    <location>
        <begin position="2"/>
        <end position="1223"/>
    </location>
</feature>
<comment type="similarity">
    <text evidence="7">Belongs to the SMC family.</text>
</comment>
<dbReference type="Gene3D" id="1.20.1060.20">
    <property type="match status" value="1"/>
</dbReference>
<dbReference type="Pfam" id="PF06470">
    <property type="entry name" value="SMC_hinge"/>
    <property type="match status" value="1"/>
</dbReference>
<dbReference type="FunFam" id="3.40.50.300:FF:000984">
    <property type="entry name" value="Chromosome partition protein Smc"/>
    <property type="match status" value="1"/>
</dbReference>
<evidence type="ECO:0000256" key="8">
    <source>
        <dbReference type="SAM" id="MobiDB-lite"/>
    </source>
</evidence>
<dbReference type="PIRSF" id="PIRSF005719">
    <property type="entry name" value="SMC"/>
    <property type="match status" value="1"/>
</dbReference>
<comment type="function">
    <text evidence="7">Required for chromosome condensation and partitioning.</text>
</comment>
<accession>A0A4R0QWQ6</accession>
<evidence type="ECO:0000256" key="3">
    <source>
        <dbReference type="ARBA" id="ARBA00022741"/>
    </source>
</evidence>
<dbReference type="Pfam" id="PF02463">
    <property type="entry name" value="SMC_N"/>
    <property type="match status" value="1"/>
</dbReference>
<feature type="compositionally biased region" description="Basic and acidic residues" evidence="8">
    <location>
        <begin position="971"/>
        <end position="984"/>
    </location>
</feature>
<feature type="compositionally biased region" description="Low complexity" evidence="8">
    <location>
        <begin position="993"/>
        <end position="1006"/>
    </location>
</feature>
<protein>
    <recommendedName>
        <fullName evidence="7">Chromosome partition protein Smc</fullName>
    </recommendedName>
</protein>
<dbReference type="GO" id="GO:0016887">
    <property type="term" value="F:ATP hydrolysis activity"/>
    <property type="evidence" value="ECO:0007669"/>
    <property type="project" value="InterPro"/>
</dbReference>
<evidence type="ECO:0000259" key="10">
    <source>
        <dbReference type="Pfam" id="PF06470"/>
    </source>
</evidence>
<dbReference type="GO" id="GO:0030261">
    <property type="term" value="P:chromosome condensation"/>
    <property type="evidence" value="ECO:0007669"/>
    <property type="project" value="InterPro"/>
</dbReference>
<comment type="subcellular location">
    <subcellularLocation>
        <location evidence="1 7">Cytoplasm</location>
    </subcellularLocation>
</comment>
<dbReference type="InterPro" id="IPR011890">
    <property type="entry name" value="SMC_prok"/>
</dbReference>
<dbReference type="Gene3D" id="3.30.70.1620">
    <property type="match status" value="1"/>
</dbReference>
<dbReference type="RefSeq" id="WP_131284539.1">
    <property type="nucleotide sequence ID" value="NZ_RXLP01000023.1"/>
</dbReference>
<dbReference type="EMBL" id="RXLP01000023">
    <property type="protein sequence ID" value="TCD53940.1"/>
    <property type="molecule type" value="Genomic_DNA"/>
</dbReference>
<proteinExistence type="inferred from homology"/>
<keyword evidence="2 7" id="KW-0963">Cytoplasm</keyword>
<feature type="coiled-coil region" evidence="7">
    <location>
        <begin position="333"/>
        <end position="483"/>
    </location>
</feature>
<keyword evidence="4 7" id="KW-0067">ATP-binding</keyword>
<comment type="domain">
    <text evidence="7">Contains large globular domains required for ATP hydrolysis at each terminus and a third globular domain forming a flexible hinge near the middle of the molecule. These domains are separated by coiled-coil structures.</text>
</comment>
<dbReference type="GO" id="GO:0003677">
    <property type="term" value="F:DNA binding"/>
    <property type="evidence" value="ECO:0007669"/>
    <property type="project" value="UniProtKB-UniRule"/>
</dbReference>
<dbReference type="InterPro" id="IPR036277">
    <property type="entry name" value="SMC_hinge_sf"/>
</dbReference>
<dbReference type="SUPFAM" id="SSF75553">
    <property type="entry name" value="Smc hinge domain"/>
    <property type="match status" value="1"/>
</dbReference>
<comment type="subunit">
    <text evidence="7">Homodimer.</text>
</comment>
<organism evidence="11 12">
    <name type="scientific">Alloscardovia theropitheci</name>
    <dbReference type="NCBI Taxonomy" id="2496842"/>
    <lineage>
        <taxon>Bacteria</taxon>
        <taxon>Bacillati</taxon>
        <taxon>Actinomycetota</taxon>
        <taxon>Actinomycetes</taxon>
        <taxon>Bifidobacteriales</taxon>
        <taxon>Bifidobacteriaceae</taxon>
        <taxon>Alloscardovia</taxon>
    </lineage>
</organism>
<dbReference type="Proteomes" id="UP000291289">
    <property type="component" value="Unassembled WGS sequence"/>
</dbReference>
<dbReference type="InterPro" id="IPR010935">
    <property type="entry name" value="SMC_hinge"/>
</dbReference>
<dbReference type="InterPro" id="IPR003395">
    <property type="entry name" value="RecF/RecN/SMC_N"/>
</dbReference>
<evidence type="ECO:0000256" key="1">
    <source>
        <dbReference type="ARBA" id="ARBA00004496"/>
    </source>
</evidence>
<keyword evidence="6 7" id="KW-0238">DNA-binding</keyword>
<evidence type="ECO:0000256" key="7">
    <source>
        <dbReference type="HAMAP-Rule" id="MF_01894"/>
    </source>
</evidence>
<dbReference type="GO" id="GO:0007059">
    <property type="term" value="P:chromosome segregation"/>
    <property type="evidence" value="ECO:0007669"/>
    <property type="project" value="UniProtKB-UniRule"/>
</dbReference>
<evidence type="ECO:0000313" key="11">
    <source>
        <dbReference type="EMBL" id="TCD53940.1"/>
    </source>
</evidence>
<dbReference type="PANTHER" id="PTHR43977">
    <property type="entry name" value="STRUCTURAL MAINTENANCE OF CHROMOSOMES PROTEIN 3"/>
    <property type="match status" value="1"/>
</dbReference>
<dbReference type="InterPro" id="IPR024704">
    <property type="entry name" value="SMC"/>
</dbReference>
<dbReference type="GO" id="GO:0005694">
    <property type="term" value="C:chromosome"/>
    <property type="evidence" value="ECO:0007669"/>
    <property type="project" value="InterPro"/>
</dbReference>
<dbReference type="GO" id="GO:0005737">
    <property type="term" value="C:cytoplasm"/>
    <property type="evidence" value="ECO:0007669"/>
    <property type="project" value="UniProtKB-SubCell"/>
</dbReference>
<dbReference type="GO" id="GO:0006260">
    <property type="term" value="P:DNA replication"/>
    <property type="evidence" value="ECO:0007669"/>
    <property type="project" value="UniProtKB-UniRule"/>
</dbReference>
<dbReference type="FunFam" id="3.40.50.300:FF:000901">
    <property type="entry name" value="Chromosome partition protein Smc"/>
    <property type="match status" value="1"/>
</dbReference>
<feature type="coiled-coil region" evidence="7">
    <location>
        <begin position="241"/>
        <end position="275"/>
    </location>
</feature>
<dbReference type="SUPFAM" id="SSF52540">
    <property type="entry name" value="P-loop containing nucleoside triphosphate hydrolases"/>
    <property type="match status" value="1"/>
</dbReference>
<reference evidence="11 12" key="1">
    <citation type="submission" date="2018-12" db="EMBL/GenBank/DDBJ databases">
        <title>Alloscrdovia theropitheci sp. nov: a novel taxon from the feces of the bleeding-herat monkey (Theropithecus geleda).</title>
        <authorList>
            <person name="Modesto M."/>
        </authorList>
    </citation>
    <scope>NUCLEOTIDE SEQUENCE [LARGE SCALE GENOMIC DNA]</scope>
    <source>
        <strain evidence="11 12">GLDI4/2</strain>
    </source>
</reference>
<evidence type="ECO:0000256" key="4">
    <source>
        <dbReference type="ARBA" id="ARBA00022840"/>
    </source>
</evidence>
<evidence type="ECO:0000259" key="9">
    <source>
        <dbReference type="Pfam" id="PF02463"/>
    </source>
</evidence>
<evidence type="ECO:0000256" key="5">
    <source>
        <dbReference type="ARBA" id="ARBA00023054"/>
    </source>
</evidence>
<gene>
    <name evidence="7" type="primary">smc</name>
    <name evidence="11" type="ORF">EJ419_05750</name>
</gene>
<dbReference type="AlphaFoldDB" id="A0A4R0QWQ6"/>
<feature type="binding site" evidence="7">
    <location>
        <begin position="32"/>
        <end position="39"/>
    </location>
    <ligand>
        <name>ATP</name>
        <dbReference type="ChEBI" id="CHEBI:30616"/>
    </ligand>
</feature>
<sequence>MYVKELTIRGFKSFANATTLRFEPGVTAIVGPNGSGKSNVVDALAWVMGEQGAKSLRGTSMEDVIFAGTSTRAPLGRAQVSLTIDNTDGTLNIDYSEVTISRTIFRNGGSEYAINGSPVRLLDVQELLSDTGLGAHMHVVVGQGRLDSILRATPADNRAFIEEAAGILKHRKRKERALRKLQSTVENVERLDDLLGEIQRQLGPLRRQARISRRADNIQVIIRDATSRLLADDAKKLMIQRDDIRRDLVSTREQLQKAQRELTSTKLEIERLESLAGQSSPAIDAVNQTYHRMAQIQERLKALSALALERENSWRSQIVTMTGDNPDLLNARADELEGQQQEAHNNADEARLAFDKATQDRARIEQDLAAHRQMMTQLRKSAQEQESHKAKLRETIARQEAQIQGLETRIHDLEQQKLSYDKSRTDAQNRLDTLQQDSGQSIENLDEQREKAQSDLASIRSQREEAEAQIREIDNTIISLRAKADALSDTLEARSSSGDLERSPVTTLGNLADYIHIEEGWEEAIAKALGQFASAVVVPDSESRNLAMDIAHDERMGRAIVIYPTDMARMTVEDLTDTDSTVLNAASVISVNPAIDSDRRNTAEGIVRSLQTLLCDVALVHKRSEAARVINDSRICTVMTQDGDTFTAVGAIGGISKNPSDLSLTARRDKALSQVKELSLQVETLKNDKAAIDARYDDARTALGAIQTAITENRVLIQQRDNDIKAAQSSVESLLRRIDDIDEQISSLQAQSRTQTATLEDLHHQLEIAEQAQNAQVDMESLVNREQSLDKELAHAREEEVSARLTWNNTSQRAQSLERQVTLLRSQAKQAAEHRARVAVQNEERTRKAQKAHSVAKRAERYAQEMDTHIGRVLHHRDELQAEASLHNEELTKLRSLRKEQEPIVSSLTQSEHELDVARERIATQYGQISQRIVDELGSSIETVIERFGPDNPVPVFDDDGQLIPLNDSEQSSHGEIYADRANSDSDLDSNSDSDSANNSTSDNSADLSMFKTEVYNRDREQKKLDKAKRDLVALGKVNPLATEEYDALQTRFKYLSEQRTDVVTSRDDLLGLIKDLDSTMIEVFHSAFEDTAAAFQKVFATLFPGGTGKLRLEDPDNLLETGVIVEASPAGKRVKQLSLLSGGERSLTALALLFAIFTARPSPFYIMDEVEAALDDINLTRLLNAINDLREHAQLIIITHQQRTMSIADVLYGVTMRSDGVTAVVSQKLKQGSALDEIAE</sequence>
<feature type="coiled-coil region" evidence="7">
    <location>
        <begin position="171"/>
        <end position="201"/>
    </location>
</feature>
<evidence type="ECO:0000256" key="2">
    <source>
        <dbReference type="ARBA" id="ARBA00022490"/>
    </source>
</evidence>
<feature type="region of interest" description="Disordered" evidence="8">
    <location>
        <begin position="949"/>
        <end position="1006"/>
    </location>
</feature>
<dbReference type="OrthoDB" id="9808768at2"/>
<dbReference type="CDD" id="cd03278">
    <property type="entry name" value="ABC_SMC_barmotin"/>
    <property type="match status" value="1"/>
</dbReference>
<dbReference type="InterPro" id="IPR027417">
    <property type="entry name" value="P-loop_NTPase"/>
</dbReference>
<keyword evidence="3 7" id="KW-0547">Nucleotide-binding</keyword>
<dbReference type="HAMAP" id="MF_01894">
    <property type="entry name" value="Smc_prok"/>
    <property type="match status" value="1"/>
</dbReference>
<keyword evidence="5 7" id="KW-0175">Coiled coil</keyword>
<name>A0A4R0QWQ6_9BIFI</name>
<evidence type="ECO:0000313" key="12">
    <source>
        <dbReference type="Proteomes" id="UP000291289"/>
    </source>
</evidence>
<dbReference type="GO" id="GO:0005524">
    <property type="term" value="F:ATP binding"/>
    <property type="evidence" value="ECO:0007669"/>
    <property type="project" value="UniProtKB-UniRule"/>
</dbReference>
<dbReference type="Gene3D" id="3.40.50.300">
    <property type="entry name" value="P-loop containing nucleotide triphosphate hydrolases"/>
    <property type="match status" value="2"/>
</dbReference>
<feature type="coiled-coil region" evidence="7">
    <location>
        <begin position="668"/>
        <end position="695"/>
    </location>
</feature>
<evidence type="ECO:0000256" key="6">
    <source>
        <dbReference type="ARBA" id="ARBA00023125"/>
    </source>
</evidence>
<feature type="coiled-coil region" evidence="7">
    <location>
        <begin position="724"/>
        <end position="834"/>
    </location>
</feature>
<feature type="domain" description="SMC hinge" evidence="10">
    <location>
        <begin position="508"/>
        <end position="595"/>
    </location>
</feature>